<dbReference type="PANTHER" id="PTHR40375:SF2">
    <property type="entry name" value="SPORULATION-SPECIFIC PROTEIN 22"/>
    <property type="match status" value="1"/>
</dbReference>
<keyword evidence="3" id="KW-1133">Transmembrane helix</keyword>
<proteinExistence type="predicted"/>
<dbReference type="Pfam" id="PF08631">
    <property type="entry name" value="SPO22"/>
    <property type="match status" value="1"/>
</dbReference>
<evidence type="ECO:0000256" key="2">
    <source>
        <dbReference type="ARBA" id="ARBA00031845"/>
    </source>
</evidence>
<dbReference type="PANTHER" id="PTHR40375">
    <property type="entry name" value="SPORULATION-SPECIFIC PROTEIN 22"/>
    <property type="match status" value="1"/>
</dbReference>
<comment type="caution">
    <text evidence="4">The sequence shown here is derived from an EMBL/GenBank/DDBJ whole genome shotgun (WGS) entry which is preliminary data.</text>
</comment>
<reference evidence="4 5" key="1">
    <citation type="submission" date="2023-04" db="EMBL/GenBank/DDBJ databases">
        <title>Genome of Basidiobolus ranarum AG-B5.</title>
        <authorList>
            <person name="Stajich J.E."/>
            <person name="Carter-House D."/>
            <person name="Gryganskyi A."/>
        </authorList>
    </citation>
    <scope>NUCLEOTIDE SEQUENCE [LARGE SCALE GENOMIC DNA]</scope>
    <source>
        <strain evidence="4 5">AG-B5</strain>
    </source>
</reference>
<dbReference type="InterPro" id="IPR039057">
    <property type="entry name" value="Spo22/ZIP4"/>
</dbReference>
<sequence length="606" mass="69592">MLKTTLEMGKEKPLDPGVSKEKLLKFRGLSNEICEKLLKKEDIDQIELLLEQLIHDIKQTQSGLNTLQSEIGIELEDLGVHLWNTSIKVKRTEDNRADFIITRKIIALLKTAGFLLILVGTGFIESEQMLLRLIGLGTQAAKYMLECGETIEAQDICNQLGELQDKINDFPEKAKDADEISRSENLLQFYLCRAQIAWKLGNSGVAHYMIDRITDTSILVKTSDREVAELADTCREFGEQKNKEGENMEAAKWLKKAINILDCGRNDKHEIWSSKVLVQTLESLVKVYLTLGGNAYTTLAESAADLLIEEYPNPQAYLLRLEIMHKKNMDHTSLEKAYMHALKSCEIKEENLTSYLYMVHRSAELIGTEPALQGLEIFLTDMSQKVIETNCFEKLIIVYIHLSAFDNKIDPELAIEKIKSVIFGKIKFQVHGIQSEYNNINLDQRKYDANLTDDTRMTCQMDREFLHALKWYEFSERFMTEGSDIKNKATLQRKIAVCHIENRNMEIAYSALEKAQKLEPDSALNFFIYFRLALEQEDIQAAIVNTQKMCNGIDFSVELLDIVVNLAYENESKEILKESLYLLYAWKERTSSFESESEQLRILRKV</sequence>
<evidence type="ECO:0000313" key="4">
    <source>
        <dbReference type="EMBL" id="KAK9710941.1"/>
    </source>
</evidence>
<feature type="transmembrane region" description="Helical" evidence="3">
    <location>
        <begin position="105"/>
        <end position="124"/>
    </location>
</feature>
<gene>
    <name evidence="4" type="primary">SPO22_2</name>
    <name evidence="4" type="ORF">K7432_008129</name>
</gene>
<organism evidence="4 5">
    <name type="scientific">Basidiobolus ranarum</name>
    <dbReference type="NCBI Taxonomy" id="34480"/>
    <lineage>
        <taxon>Eukaryota</taxon>
        <taxon>Fungi</taxon>
        <taxon>Fungi incertae sedis</taxon>
        <taxon>Zoopagomycota</taxon>
        <taxon>Entomophthoromycotina</taxon>
        <taxon>Basidiobolomycetes</taxon>
        <taxon>Basidiobolales</taxon>
        <taxon>Basidiobolaceae</taxon>
        <taxon>Basidiobolus</taxon>
    </lineage>
</organism>
<keyword evidence="1" id="KW-0469">Meiosis</keyword>
<keyword evidence="3" id="KW-0472">Membrane</keyword>
<evidence type="ECO:0000256" key="1">
    <source>
        <dbReference type="ARBA" id="ARBA00023254"/>
    </source>
</evidence>
<keyword evidence="3" id="KW-0812">Transmembrane</keyword>
<dbReference type="SUPFAM" id="SSF48452">
    <property type="entry name" value="TPR-like"/>
    <property type="match status" value="1"/>
</dbReference>
<accession>A0ABR2VZ37</accession>
<name>A0ABR2VZ37_9FUNG</name>
<dbReference type="Gene3D" id="1.25.40.10">
    <property type="entry name" value="Tetratricopeptide repeat domain"/>
    <property type="match status" value="1"/>
</dbReference>
<dbReference type="Proteomes" id="UP001479436">
    <property type="component" value="Unassembled WGS sequence"/>
</dbReference>
<keyword evidence="5" id="KW-1185">Reference proteome</keyword>
<evidence type="ECO:0000313" key="5">
    <source>
        <dbReference type="Proteomes" id="UP001479436"/>
    </source>
</evidence>
<dbReference type="InterPro" id="IPR013940">
    <property type="entry name" value="Spo22/ZIP4/TEX11"/>
</dbReference>
<dbReference type="InterPro" id="IPR011990">
    <property type="entry name" value="TPR-like_helical_dom_sf"/>
</dbReference>
<dbReference type="EMBL" id="JASJQH010007311">
    <property type="protein sequence ID" value="KAK9710941.1"/>
    <property type="molecule type" value="Genomic_DNA"/>
</dbReference>
<protein>
    <recommendedName>
        <fullName evidence="2">Protein ZIP4 homolog</fullName>
    </recommendedName>
</protein>
<evidence type="ECO:0000256" key="3">
    <source>
        <dbReference type="SAM" id="Phobius"/>
    </source>
</evidence>